<dbReference type="InterPro" id="IPR002347">
    <property type="entry name" value="SDR_fam"/>
</dbReference>
<dbReference type="PRINTS" id="PR00081">
    <property type="entry name" value="GDHRDH"/>
</dbReference>
<protein>
    <submittedName>
        <fullName evidence="1">NAD(P)-dependent dehydrogenase (Short-subunit alcohol dehydrogenase family)</fullName>
    </submittedName>
</protein>
<dbReference type="Proteomes" id="UP000294558">
    <property type="component" value="Unassembled WGS sequence"/>
</dbReference>
<dbReference type="Pfam" id="PF00106">
    <property type="entry name" value="adh_short"/>
    <property type="match status" value="1"/>
</dbReference>
<dbReference type="SUPFAM" id="SSF51735">
    <property type="entry name" value="NAD(P)-binding Rossmann-fold domains"/>
    <property type="match status" value="1"/>
</dbReference>
<accession>A0A4R7I1A8</accession>
<dbReference type="PANTHER" id="PTHR44656:SF7">
    <property type="entry name" value="DEHYDROGENASE_REDUCTASE SDR FAMILY MEMBER 12"/>
    <property type="match status" value="1"/>
</dbReference>
<gene>
    <name evidence="1" type="ORF">BDK89_2813</name>
</gene>
<evidence type="ECO:0000313" key="1">
    <source>
        <dbReference type="EMBL" id="TDT17205.1"/>
    </source>
</evidence>
<dbReference type="OrthoDB" id="3772961at2"/>
<keyword evidence="2" id="KW-1185">Reference proteome</keyword>
<proteinExistence type="predicted"/>
<evidence type="ECO:0000313" key="2">
    <source>
        <dbReference type="Proteomes" id="UP000294558"/>
    </source>
</evidence>
<dbReference type="PANTHER" id="PTHR44656">
    <property type="entry name" value="DEHYDROGENASE/REDUCTASE SDR FAMILY MEMBER 12"/>
    <property type="match status" value="1"/>
</dbReference>
<name>A0A4R7I1A8_9ACTN</name>
<dbReference type="EMBL" id="SOAU01000001">
    <property type="protein sequence ID" value="TDT17205.1"/>
    <property type="molecule type" value="Genomic_DNA"/>
</dbReference>
<dbReference type="InterPro" id="IPR036291">
    <property type="entry name" value="NAD(P)-bd_dom_sf"/>
</dbReference>
<organism evidence="1 2">
    <name type="scientific">Ilumatobacter fluminis</name>
    <dbReference type="NCBI Taxonomy" id="467091"/>
    <lineage>
        <taxon>Bacteria</taxon>
        <taxon>Bacillati</taxon>
        <taxon>Actinomycetota</taxon>
        <taxon>Acidimicrobiia</taxon>
        <taxon>Acidimicrobiales</taxon>
        <taxon>Ilumatobacteraceae</taxon>
        <taxon>Ilumatobacter</taxon>
    </lineage>
</organism>
<dbReference type="AlphaFoldDB" id="A0A4R7I1A8"/>
<dbReference type="RefSeq" id="WP_133869506.1">
    <property type="nucleotide sequence ID" value="NZ_SOAU01000001.1"/>
</dbReference>
<dbReference type="Gene3D" id="3.40.50.720">
    <property type="entry name" value="NAD(P)-binding Rossmann-like Domain"/>
    <property type="match status" value="1"/>
</dbReference>
<sequence>MNVRDIADTALEIPIVTSFTKIGYLARRKLDGWTPLTDYDFTGRVVVLTGATSGLGRCAAQILADQGATLVVVGRTAERNQGVVDELIDSTGNQTISQVACDTGEYDQVRDLADRVLTEHDRLDVLIHNAGALTAERNDASNGTEQTVASQVVGPFLLTSLLLDRLADTDGSRVITMSSGGMYTAGLTVEQIEMPADDYSGTEQYARAKRAQVTLSEMWAERCGDRGVSFQAMHPGWADTPGVEAALPGFRKVMGPLLRDADEGADTLVWLAGDAEPLAHNGGFWLDRRLRSIHKLPTTKKTDTPERRERLWNWVTAEAGL</sequence>
<dbReference type="InterPro" id="IPR052992">
    <property type="entry name" value="SDR_member_12"/>
</dbReference>
<comment type="caution">
    <text evidence="1">The sequence shown here is derived from an EMBL/GenBank/DDBJ whole genome shotgun (WGS) entry which is preliminary data.</text>
</comment>
<reference evidence="1 2" key="1">
    <citation type="submission" date="2019-03" db="EMBL/GenBank/DDBJ databases">
        <title>Sequencing the genomes of 1000 actinobacteria strains.</title>
        <authorList>
            <person name="Klenk H.-P."/>
        </authorList>
    </citation>
    <scope>NUCLEOTIDE SEQUENCE [LARGE SCALE GENOMIC DNA]</scope>
    <source>
        <strain evidence="1 2">DSM 18936</strain>
    </source>
</reference>